<keyword evidence="2" id="KW-0472">Membrane</keyword>
<evidence type="ECO:0000313" key="3">
    <source>
        <dbReference type="EMBL" id="MBF0965677.1"/>
    </source>
</evidence>
<reference evidence="3" key="1">
    <citation type="submission" date="2020-04" db="EMBL/GenBank/DDBJ databases">
        <title>Deep metagenomics examines the oral microbiome during advanced dental caries in children, revealing novel taxa and co-occurrences with host molecules.</title>
        <authorList>
            <person name="Baker J.L."/>
            <person name="Morton J.T."/>
            <person name="Dinis M."/>
            <person name="Alvarez R."/>
            <person name="Tran N.C."/>
            <person name="Knight R."/>
            <person name="Edlund A."/>
        </authorList>
    </citation>
    <scope>NUCLEOTIDE SEQUENCE</scope>
    <source>
        <strain evidence="3">JCVI_30_bin.13</strain>
    </source>
</reference>
<dbReference type="RefSeq" id="WP_073983256.1">
    <property type="nucleotide sequence ID" value="NZ_CAUUTQ010000013.1"/>
</dbReference>
<feature type="compositionally biased region" description="Basic residues" evidence="1">
    <location>
        <begin position="221"/>
        <end position="230"/>
    </location>
</feature>
<evidence type="ECO:0000313" key="4">
    <source>
        <dbReference type="Proteomes" id="UP000759246"/>
    </source>
</evidence>
<dbReference type="InterPro" id="IPR025445">
    <property type="entry name" value="DUF4191"/>
</dbReference>
<dbReference type="AlphaFoldDB" id="A0A929RPH4"/>
<feature type="transmembrane region" description="Helical" evidence="2">
    <location>
        <begin position="29"/>
        <end position="50"/>
    </location>
</feature>
<dbReference type="EMBL" id="JABZGF010000004">
    <property type="protein sequence ID" value="MBF0965677.1"/>
    <property type="molecule type" value="Genomic_DNA"/>
</dbReference>
<dbReference type="Proteomes" id="UP000759246">
    <property type="component" value="Unassembled WGS sequence"/>
</dbReference>
<evidence type="ECO:0000256" key="2">
    <source>
        <dbReference type="SAM" id="Phobius"/>
    </source>
</evidence>
<comment type="caution">
    <text evidence="3">The sequence shown here is derived from an EMBL/GenBank/DDBJ whole genome shotgun (WGS) entry which is preliminary data.</text>
</comment>
<accession>A0A929RPH4</accession>
<proteinExistence type="predicted"/>
<protein>
    <submittedName>
        <fullName evidence="3">DUF4191 domain-containing protein</fullName>
    </submittedName>
</protein>
<feature type="region of interest" description="Disordered" evidence="1">
    <location>
        <begin position="208"/>
        <end position="230"/>
    </location>
</feature>
<name>A0A929RPH4_9ACTO</name>
<evidence type="ECO:0000256" key="1">
    <source>
        <dbReference type="SAM" id="MobiDB-lite"/>
    </source>
</evidence>
<keyword evidence="2" id="KW-1133">Transmembrane helix</keyword>
<organism evidence="3 4">
    <name type="scientific">Actinomyces bouchesdurhonensis</name>
    <dbReference type="NCBI Taxonomy" id="1852361"/>
    <lineage>
        <taxon>Bacteria</taxon>
        <taxon>Bacillati</taxon>
        <taxon>Actinomycetota</taxon>
        <taxon>Actinomycetes</taxon>
        <taxon>Actinomycetales</taxon>
        <taxon>Actinomycetaceae</taxon>
        <taxon>Actinomyces</taxon>
    </lineage>
</organism>
<gene>
    <name evidence="3" type="ORF">HXK09_00620</name>
</gene>
<feature type="transmembrane region" description="Helical" evidence="2">
    <location>
        <begin position="56"/>
        <end position="78"/>
    </location>
</feature>
<dbReference type="OrthoDB" id="8479889at2"/>
<dbReference type="Pfam" id="PF13829">
    <property type="entry name" value="DUF4191"/>
    <property type="match status" value="1"/>
</dbReference>
<keyword evidence="2" id="KW-0812">Transmembrane</keyword>
<sequence>MSEKNPPAKRRFYQNVLDAYRLTARTYPALPWILLGTAALVIALFVLVAFLTNTSWIGWLIIGILGSITAALAILSFLARRALFAQVEETAGAVKVALSQIQRGWIIPEQPVAVTREQDLVWRIVGRPGIVLISEGSASHVRPLLSTEAKRVTKIMRNVPVHQIQVGREEGQVALKDLRSELRKLKNVLTAEEVPQVSARINALRSNEPPIPKGIDPLRARASRRALRGH</sequence>